<organism evidence="2 3">
    <name type="scientific">Deinobacterium chartae</name>
    <dbReference type="NCBI Taxonomy" id="521158"/>
    <lineage>
        <taxon>Bacteria</taxon>
        <taxon>Thermotogati</taxon>
        <taxon>Deinococcota</taxon>
        <taxon>Deinococci</taxon>
        <taxon>Deinococcales</taxon>
        <taxon>Deinococcaceae</taxon>
        <taxon>Deinobacterium</taxon>
    </lineage>
</organism>
<dbReference type="PANTHER" id="PTHR43649">
    <property type="entry name" value="ARABINOSE-BINDING PROTEIN-RELATED"/>
    <property type="match status" value="1"/>
</dbReference>
<evidence type="ECO:0000313" key="3">
    <source>
        <dbReference type="Proteomes" id="UP000569951"/>
    </source>
</evidence>
<gene>
    <name evidence="2" type="ORF">HNR42_001285</name>
</gene>
<dbReference type="EMBL" id="JACHHG010000004">
    <property type="protein sequence ID" value="MBB6097862.1"/>
    <property type="molecule type" value="Genomic_DNA"/>
</dbReference>
<dbReference type="Proteomes" id="UP000569951">
    <property type="component" value="Unassembled WGS sequence"/>
</dbReference>
<dbReference type="InterPro" id="IPR050490">
    <property type="entry name" value="Bact_solute-bd_prot1"/>
</dbReference>
<name>A0A841I1B0_9DEIO</name>
<keyword evidence="3" id="KW-1185">Reference proteome</keyword>
<reference evidence="2 3" key="1">
    <citation type="submission" date="2020-08" db="EMBL/GenBank/DDBJ databases">
        <title>Genomic Encyclopedia of Type Strains, Phase IV (KMG-IV): sequencing the most valuable type-strain genomes for metagenomic binning, comparative biology and taxonomic classification.</title>
        <authorList>
            <person name="Goeker M."/>
        </authorList>
    </citation>
    <scope>NUCLEOTIDE SEQUENCE [LARGE SCALE GENOMIC DNA]</scope>
    <source>
        <strain evidence="2 3">DSM 21458</strain>
    </source>
</reference>
<feature type="signal peptide" evidence="1">
    <location>
        <begin position="1"/>
        <end position="18"/>
    </location>
</feature>
<evidence type="ECO:0000313" key="2">
    <source>
        <dbReference type="EMBL" id="MBB6097862.1"/>
    </source>
</evidence>
<evidence type="ECO:0000256" key="1">
    <source>
        <dbReference type="SAM" id="SignalP"/>
    </source>
</evidence>
<keyword evidence="1" id="KW-0732">Signal</keyword>
<dbReference type="RefSeq" id="WP_183985724.1">
    <property type="nucleotide sequence ID" value="NZ_JACHHG010000004.1"/>
</dbReference>
<comment type="caution">
    <text evidence="2">The sequence shown here is derived from an EMBL/GenBank/DDBJ whole genome shotgun (WGS) entry which is preliminary data.</text>
</comment>
<dbReference type="Gene3D" id="3.40.190.10">
    <property type="entry name" value="Periplasmic binding protein-like II"/>
    <property type="match status" value="1"/>
</dbReference>
<accession>A0A841I1B0</accession>
<dbReference type="AlphaFoldDB" id="A0A841I1B0"/>
<proteinExistence type="predicted"/>
<dbReference type="SUPFAM" id="SSF53850">
    <property type="entry name" value="Periplasmic binding protein-like II"/>
    <property type="match status" value="1"/>
</dbReference>
<feature type="chain" id="PRO_5032523580" evidence="1">
    <location>
        <begin position="19"/>
        <end position="409"/>
    </location>
</feature>
<dbReference type="Pfam" id="PF01547">
    <property type="entry name" value="SBP_bac_1"/>
    <property type="match status" value="1"/>
</dbReference>
<sequence length="409" mass="45049">MKRTLLLAAALSLGAAQAQKTELEYWTLSLKPFFTDLIEGQIKAFEKANPQYSVRWTDVPFDAVQQKLLSAIASGRAPDVVNLNAEMVTGFYAQGALEPLNAIAPKGALNTYLPRAKTAFTFDKQLYAVPWYWAPKVVAYNSEIFKKAGLSRPPRTTNELLAAAKTIKDKTGNYGFVPDLRNLEFLYLFREEGLPVLSKDGKRAVFNSPEHVKVIQTYLDLYKKGYIPEEAISKGYVAATELYGSGKLGMLITGPQFLIRVENDNKAAYDLTRVTSYPLGAGKVAHTPLMALAVPKASKNKEAAAKLATFMTDDTRQLEFAKATSTFPSTSGAAKDRYFTEGGKGAINESRLMMSRNIGSAEDLNVTVPEASRLHKAFKDGIESIFFNNRDIKATLDDVVRTWNAALAQ</sequence>
<dbReference type="CDD" id="cd13585">
    <property type="entry name" value="PBP2_TMBP_like"/>
    <property type="match status" value="1"/>
</dbReference>
<dbReference type="InterPro" id="IPR006059">
    <property type="entry name" value="SBP"/>
</dbReference>
<protein>
    <submittedName>
        <fullName evidence="2">Putative chitobiose transport system substrate-binding protein</fullName>
    </submittedName>
</protein>
<dbReference type="PANTHER" id="PTHR43649:SF12">
    <property type="entry name" value="DIACETYLCHITOBIOSE BINDING PROTEIN DASA"/>
    <property type="match status" value="1"/>
</dbReference>